<dbReference type="PANTHER" id="PTHR12277:SF64">
    <property type="entry name" value="SUPERFAMILY HYDROLASE, PUTATIVE (AFU_ORTHOLOGUE AFUA_3G01760)-RELATED"/>
    <property type="match status" value="1"/>
</dbReference>
<evidence type="ECO:0000313" key="2">
    <source>
        <dbReference type="Proteomes" id="UP000319160"/>
    </source>
</evidence>
<protein>
    <recommendedName>
        <fullName evidence="3">Peptidase S9 prolyl oligopeptidase catalytic domain-containing protein</fullName>
    </recommendedName>
</protein>
<comment type="caution">
    <text evidence="1">The sequence shown here is derived from an EMBL/GenBank/DDBJ whole genome shotgun (WGS) entry which is preliminary data.</text>
</comment>
<dbReference type="SUPFAM" id="SSF53474">
    <property type="entry name" value="alpha/beta-Hydrolases"/>
    <property type="match status" value="1"/>
</dbReference>
<keyword evidence="2" id="KW-1185">Reference proteome</keyword>
<dbReference type="Gene3D" id="3.40.50.1820">
    <property type="entry name" value="alpha/beta hydrolase"/>
    <property type="match status" value="1"/>
</dbReference>
<name>A0A553I465_9PEZI</name>
<organism evidence="1 2">
    <name type="scientific">Xylaria flabelliformis</name>
    <dbReference type="NCBI Taxonomy" id="2512241"/>
    <lineage>
        <taxon>Eukaryota</taxon>
        <taxon>Fungi</taxon>
        <taxon>Dikarya</taxon>
        <taxon>Ascomycota</taxon>
        <taxon>Pezizomycotina</taxon>
        <taxon>Sordariomycetes</taxon>
        <taxon>Xylariomycetidae</taxon>
        <taxon>Xylariales</taxon>
        <taxon>Xylariaceae</taxon>
        <taxon>Xylaria</taxon>
    </lineage>
</organism>
<evidence type="ECO:0008006" key="3">
    <source>
        <dbReference type="Google" id="ProtNLM"/>
    </source>
</evidence>
<proteinExistence type="predicted"/>
<evidence type="ECO:0000313" key="1">
    <source>
        <dbReference type="EMBL" id="TRX94957.1"/>
    </source>
</evidence>
<dbReference type="AlphaFoldDB" id="A0A553I465"/>
<dbReference type="GO" id="GO:0016020">
    <property type="term" value="C:membrane"/>
    <property type="evidence" value="ECO:0007669"/>
    <property type="project" value="TreeGrafter"/>
</dbReference>
<dbReference type="EMBL" id="VFLP01000018">
    <property type="protein sequence ID" value="TRX94957.1"/>
    <property type="molecule type" value="Genomic_DNA"/>
</dbReference>
<dbReference type="PANTHER" id="PTHR12277">
    <property type="entry name" value="ALPHA/BETA HYDROLASE DOMAIN-CONTAINING PROTEIN"/>
    <property type="match status" value="1"/>
</dbReference>
<reference evidence="2" key="1">
    <citation type="submission" date="2019-06" db="EMBL/GenBank/DDBJ databases">
        <title>Draft genome sequence of the griseofulvin-producing fungus Xylaria cubensis strain G536.</title>
        <authorList>
            <person name="Mead M.E."/>
            <person name="Raja H.A."/>
            <person name="Steenwyk J.L."/>
            <person name="Knowles S.L."/>
            <person name="Oberlies N.H."/>
            <person name="Rokas A."/>
        </authorList>
    </citation>
    <scope>NUCLEOTIDE SEQUENCE [LARGE SCALE GENOMIC DNA]</scope>
    <source>
        <strain evidence="2">G536</strain>
    </source>
</reference>
<dbReference type="InterPro" id="IPR029058">
    <property type="entry name" value="AB_hydrolase_fold"/>
</dbReference>
<dbReference type="GO" id="GO:0008474">
    <property type="term" value="F:palmitoyl-(protein) hydrolase activity"/>
    <property type="evidence" value="ECO:0007669"/>
    <property type="project" value="TreeGrafter"/>
</dbReference>
<sequence length="379" mass="42746">MRKYTQAKCSSDLGAVAAHSLTTSEHYVQHASTKTCESVLPERIFTTRDVNEHASATGSLQSQPPPHKIICRLSFAHLQNSIMDRVAGINWREERVRASDGTDLALCVTDLELGTKRDLRSPDTAFYILYFQGNAASIPPRLPDLSSTLSMLKREMTAEQKNIRCTLVCLSYRGYWTSRGRPTENGLRLDSAAAIDWISRRHQEASGDDYRSPQNPAEVVLWGQSIGCGVATNLAAEKAMPRNLRLNSLILETPFTSIRAMLEVLYPQKWLPYKYLWPFLRNHLDSWKNLKFIADRSDTDTSVPEVLIVQAAKDELVPSELSQQLYDRCVELRIPVRRKSVDGAFHNDAMFRTEGKKAVSQFLAQKIRNAGTQESNAMK</sequence>
<dbReference type="OrthoDB" id="10249433at2759"/>
<gene>
    <name evidence="1" type="ORF">FHL15_004042</name>
</gene>
<dbReference type="STRING" id="2512241.A0A553I465"/>
<dbReference type="Proteomes" id="UP000319160">
    <property type="component" value="Unassembled WGS sequence"/>
</dbReference>
<accession>A0A553I465</accession>